<reference evidence="1" key="1">
    <citation type="submission" date="2023-10" db="EMBL/GenBank/DDBJ databases">
        <authorList>
            <person name="Chen Y."/>
            <person name="Shah S."/>
            <person name="Dougan E. K."/>
            <person name="Thang M."/>
            <person name="Chan C."/>
        </authorList>
    </citation>
    <scope>NUCLEOTIDE SEQUENCE [LARGE SCALE GENOMIC DNA]</scope>
</reference>
<name>A0ABN9WLC3_9DINO</name>
<dbReference type="Gene3D" id="1.20.58.200">
    <property type="entry name" value="Translin, domain 2"/>
    <property type="match status" value="1"/>
</dbReference>
<keyword evidence="2" id="KW-1185">Reference proteome</keyword>
<dbReference type="InterPro" id="IPR036081">
    <property type="entry name" value="Translin_sf"/>
</dbReference>
<gene>
    <name evidence="1" type="ORF">PCOR1329_LOCUS68460</name>
</gene>
<evidence type="ECO:0008006" key="3">
    <source>
        <dbReference type="Google" id="ProtNLM"/>
    </source>
</evidence>
<evidence type="ECO:0000313" key="1">
    <source>
        <dbReference type="EMBL" id="CAK0887387.1"/>
    </source>
</evidence>
<dbReference type="PANTHER" id="PTHR10741">
    <property type="entry name" value="TRANSLIN AND TRANSLIN ASSOCIATED PROTEIN X"/>
    <property type="match status" value="1"/>
</dbReference>
<evidence type="ECO:0000313" key="2">
    <source>
        <dbReference type="Proteomes" id="UP001189429"/>
    </source>
</evidence>
<feature type="non-terminal residue" evidence="1">
    <location>
        <position position="1"/>
    </location>
</feature>
<proteinExistence type="predicted"/>
<dbReference type="InterPro" id="IPR002848">
    <property type="entry name" value="Translin_fam"/>
</dbReference>
<dbReference type="Proteomes" id="UP001189429">
    <property type="component" value="Unassembled WGS sequence"/>
</dbReference>
<organism evidence="1 2">
    <name type="scientific">Prorocentrum cordatum</name>
    <dbReference type="NCBI Taxonomy" id="2364126"/>
    <lineage>
        <taxon>Eukaryota</taxon>
        <taxon>Sar</taxon>
        <taxon>Alveolata</taxon>
        <taxon>Dinophyceae</taxon>
        <taxon>Prorocentrales</taxon>
        <taxon>Prorocentraceae</taxon>
        <taxon>Prorocentrum</taxon>
    </lineage>
</organism>
<comment type="caution">
    <text evidence="1">The sequence shown here is derived from an EMBL/GenBank/DDBJ whole genome shotgun (WGS) entry which is preliminary data.</text>
</comment>
<dbReference type="SUPFAM" id="SSF74784">
    <property type="entry name" value="Translin"/>
    <property type="match status" value="1"/>
</dbReference>
<dbReference type="EMBL" id="CAUYUJ010018934">
    <property type="protein sequence ID" value="CAK0887387.1"/>
    <property type="molecule type" value="Genomic_DNA"/>
</dbReference>
<dbReference type="InterPro" id="IPR016069">
    <property type="entry name" value="Translin_C"/>
</dbReference>
<dbReference type="Pfam" id="PF01997">
    <property type="entry name" value="Translin"/>
    <property type="match status" value="1"/>
</dbReference>
<sequence length="117" mass="12341">DMQVASGLPFRLLDVEYLGGLMDLTGEVGRQAIRSAGRGRSSRAGVETCLACVDAVYNGLQELPYLPGRLTKKMGTLRSTMSKIEGALYELALLSEGFSAPRGGGVEEDALGESDGD</sequence>
<accession>A0ABN9WLC3</accession>
<protein>
    <recommendedName>
        <fullName evidence="3">Component of oligomeric Golgi complex 7</fullName>
    </recommendedName>
</protein>